<comment type="caution">
    <text evidence="2">The sequence shown here is derived from an EMBL/GenBank/DDBJ whole genome shotgun (WGS) entry which is preliminary data.</text>
</comment>
<dbReference type="Pfam" id="PF14080">
    <property type="entry name" value="DUF4261"/>
    <property type="match status" value="1"/>
</dbReference>
<organism evidence="2 3">
    <name type="scientific">Bremerella cremea</name>
    <dbReference type="NCBI Taxonomy" id="1031537"/>
    <lineage>
        <taxon>Bacteria</taxon>
        <taxon>Pseudomonadati</taxon>
        <taxon>Planctomycetota</taxon>
        <taxon>Planctomycetia</taxon>
        <taxon>Pirellulales</taxon>
        <taxon>Pirellulaceae</taxon>
        <taxon>Bremerella</taxon>
    </lineage>
</organism>
<dbReference type="Proteomes" id="UP000253562">
    <property type="component" value="Unassembled WGS sequence"/>
</dbReference>
<dbReference type="EMBL" id="QPEX01000028">
    <property type="protein sequence ID" value="RCS47786.1"/>
    <property type="molecule type" value="Genomic_DNA"/>
</dbReference>
<sequence>MVLSSRERAHNGHLAGCYIQADKQLRIRTRQGISVPEEKENSRDYQVRLFYKQKPEVSKAAILDKMDVRSPGFAPRDGKRDSDRLDFRHPSFVTNIGGKSVGATWSIQTEELEYPGDLTPFLPALEQSWLWDDAEGPVGDSEHQLVITDQTASNMRPMERLALMQLLVASVVETHPCEAIYWQATEQFLHPKKFVEGLKEFAAKPWKAPGAFNVRVSRVIGYGERRDDESRDMLVDSLGLGILGWPDFQCHFRGLDWKEIQQIVYEKVLEVFEKGPKLQDGQAFPGINASQVWKCRYEEAILGPPRKVIDIDPGIPYCAGLRYAVTAGVYVK</sequence>
<evidence type="ECO:0000259" key="1">
    <source>
        <dbReference type="Pfam" id="PF14080"/>
    </source>
</evidence>
<accession>A0A368KQB7</accession>
<protein>
    <submittedName>
        <fullName evidence="2">DUF4261 domain-containing protein</fullName>
    </submittedName>
</protein>
<dbReference type="AlphaFoldDB" id="A0A368KQB7"/>
<reference evidence="2 3" key="1">
    <citation type="submission" date="2018-07" db="EMBL/GenBank/DDBJ databases">
        <title>Comparative genomes isolates from brazilian mangrove.</title>
        <authorList>
            <person name="De Araujo J.E."/>
            <person name="Taketani R.G."/>
            <person name="Silva M.C.P."/>
            <person name="Lourenco M.V."/>
            <person name="Oliveira V.M."/>
            <person name="Andreote F.D."/>
        </authorList>
    </citation>
    <scope>NUCLEOTIDE SEQUENCE [LARGE SCALE GENOMIC DNA]</scope>
    <source>
        <strain evidence="2 3">HEX PRIS-MGV</strain>
    </source>
</reference>
<proteinExistence type="predicted"/>
<name>A0A368KQB7_9BACT</name>
<dbReference type="InterPro" id="IPR025357">
    <property type="entry name" value="DUF4261"/>
</dbReference>
<evidence type="ECO:0000313" key="2">
    <source>
        <dbReference type="EMBL" id="RCS47786.1"/>
    </source>
</evidence>
<feature type="domain" description="DUF4261" evidence="1">
    <location>
        <begin position="236"/>
        <end position="311"/>
    </location>
</feature>
<evidence type="ECO:0000313" key="3">
    <source>
        <dbReference type="Proteomes" id="UP000253562"/>
    </source>
</evidence>
<gene>
    <name evidence="2" type="ORF">DTL42_14830</name>
</gene>